<dbReference type="EMBL" id="JACHFZ010000001">
    <property type="protein sequence ID" value="MBB5291043.1"/>
    <property type="molecule type" value="Genomic_DNA"/>
</dbReference>
<accession>A0A7W8MFC8</accession>
<keyword evidence="2" id="KW-1185">Reference proteome</keyword>
<organism evidence="1 2">
    <name type="scientific">Brevundimonas basaltis</name>
    <dbReference type="NCBI Taxonomy" id="472166"/>
    <lineage>
        <taxon>Bacteria</taxon>
        <taxon>Pseudomonadati</taxon>
        <taxon>Pseudomonadota</taxon>
        <taxon>Alphaproteobacteria</taxon>
        <taxon>Caulobacterales</taxon>
        <taxon>Caulobacteraceae</taxon>
        <taxon>Brevundimonas</taxon>
    </lineage>
</organism>
<dbReference type="Pfam" id="PF11287">
    <property type="entry name" value="DUF3088"/>
    <property type="match status" value="1"/>
</dbReference>
<reference evidence="1 2" key="1">
    <citation type="submission" date="2020-08" db="EMBL/GenBank/DDBJ databases">
        <title>Genomic Encyclopedia of Type Strains, Phase IV (KMG-IV): sequencing the most valuable type-strain genomes for metagenomic binning, comparative biology and taxonomic classification.</title>
        <authorList>
            <person name="Goeker M."/>
        </authorList>
    </citation>
    <scope>NUCLEOTIDE SEQUENCE [LARGE SCALE GENOMIC DNA]</scope>
    <source>
        <strain evidence="1 2">DSM 25335</strain>
    </source>
</reference>
<dbReference type="RefSeq" id="WP_183252072.1">
    <property type="nucleotide sequence ID" value="NZ_BAAAFF010000004.1"/>
</dbReference>
<sequence length="112" mass="12425">MTDRLFLLNPDWHDDDGGPWFCPAGAFVEGVLAFYPALKSHLDITRLDHPRPRPPVIEAVGEAHQSCPILVLDGAFDWPDAETSAATGRRFLQDHAIIPYLAARYGIGRPHP</sequence>
<comment type="caution">
    <text evidence="1">The sequence shown here is derived from an EMBL/GenBank/DDBJ whole genome shotgun (WGS) entry which is preliminary data.</text>
</comment>
<dbReference type="InterPro" id="IPR021439">
    <property type="entry name" value="DUF3088"/>
</dbReference>
<evidence type="ECO:0000313" key="2">
    <source>
        <dbReference type="Proteomes" id="UP000566663"/>
    </source>
</evidence>
<protein>
    <recommendedName>
        <fullName evidence="3">DUF3088 domain-containing protein</fullName>
    </recommendedName>
</protein>
<name>A0A7W8MFC8_9CAUL</name>
<dbReference type="AlphaFoldDB" id="A0A7W8MFC8"/>
<evidence type="ECO:0000313" key="1">
    <source>
        <dbReference type="EMBL" id="MBB5291043.1"/>
    </source>
</evidence>
<evidence type="ECO:0008006" key="3">
    <source>
        <dbReference type="Google" id="ProtNLM"/>
    </source>
</evidence>
<gene>
    <name evidence="1" type="ORF">HNQ67_000539</name>
</gene>
<dbReference type="Proteomes" id="UP000566663">
    <property type="component" value="Unassembled WGS sequence"/>
</dbReference>
<proteinExistence type="predicted"/>